<feature type="compositionally biased region" description="Low complexity" evidence="15">
    <location>
        <begin position="403"/>
        <end position="428"/>
    </location>
</feature>
<evidence type="ECO:0000256" key="13">
    <source>
        <dbReference type="ARBA" id="ARBA00048641"/>
    </source>
</evidence>
<evidence type="ECO:0000256" key="2">
    <source>
        <dbReference type="ARBA" id="ARBA00006195"/>
    </source>
</evidence>
<keyword evidence="8" id="KW-0010">Activator</keyword>
<dbReference type="InterPro" id="IPR055066">
    <property type="entry name" value="AASDHPPT_N"/>
</dbReference>
<evidence type="ECO:0000313" key="19">
    <source>
        <dbReference type="Proteomes" id="UP000194236"/>
    </source>
</evidence>
<dbReference type="Gene3D" id="3.90.470.20">
    <property type="entry name" value="4'-phosphopantetheinyl transferase domain"/>
    <property type="match status" value="2"/>
</dbReference>
<keyword evidence="10" id="KW-0539">Nucleus</keyword>
<dbReference type="GO" id="GO:0000287">
    <property type="term" value="F:magnesium ion binding"/>
    <property type="evidence" value="ECO:0007669"/>
    <property type="project" value="InterPro"/>
</dbReference>
<dbReference type="GO" id="GO:0003712">
    <property type="term" value="F:transcription coregulator activity"/>
    <property type="evidence" value="ECO:0007669"/>
    <property type="project" value="InterPro"/>
</dbReference>
<dbReference type="InterPro" id="IPR008278">
    <property type="entry name" value="4-PPantetheinyl_Trfase_dom"/>
</dbReference>
<name>A0A1Y3BNK0_EURMA</name>
<dbReference type="Pfam" id="PF01648">
    <property type="entry name" value="ACPS"/>
    <property type="match status" value="1"/>
</dbReference>
<dbReference type="GO" id="GO:0008897">
    <property type="term" value="F:holo-[acyl-carrier-protein] synthase activity"/>
    <property type="evidence" value="ECO:0007669"/>
    <property type="project" value="UniProtKB-EC"/>
</dbReference>
<sequence>MFNSDFEKQQCCSNKNNNGMLRWAVNTNRWQPTRTEWLTAMRMVGNDQERNRINRYVYKKDAKHALVGRLLIRKCCEHFVGSRRFRLYSPKNSESSFVDNEDQLILERSDKGKPILIEIDSNGNHIPFQDFQFNISHSGDYCVLAADSSTTKLGIDVMKVEYSGGMHKLNDFFNIMRKQFSEDEWKYIRQSSTDYGRLARFIRLWSLKESFVKAEGSGIIFPLSKISFNCPSDLIMPSQKSCFDSIINILNGHNNSQPTLNNWIFEESMIDSKHYVCVAKLPQNSHAEPIINFECCPLRNSFRIFNILTYILLAQRGYFNDKSFINYLNYLQYWKRPEYAKFIKYPMCLHFLDLLQHEHFRRELTSTQCAKFIDDQILLHWHHYARKRTKLFRTVQHNKQQLNNNQGQSSIGSNQNSNNNIVNNNNTSMQEHSMANTNNNNASLIINGHLK</sequence>
<evidence type="ECO:0000256" key="7">
    <source>
        <dbReference type="ARBA" id="ARBA00023015"/>
    </source>
</evidence>
<dbReference type="PANTHER" id="PTHR12215:SF10">
    <property type="entry name" value="L-AMINOADIPATE-SEMIALDEHYDE DEHYDROGENASE-PHOSPHOPANTETHEINYL TRANSFERASE"/>
    <property type="match status" value="1"/>
</dbReference>
<dbReference type="SUPFAM" id="SSF56214">
    <property type="entry name" value="4'-phosphopantetheinyl transferase"/>
    <property type="match status" value="2"/>
</dbReference>
<feature type="region of interest" description="Disordered" evidence="15">
    <location>
        <begin position="403"/>
        <end position="451"/>
    </location>
</feature>
<dbReference type="InterPro" id="IPR008831">
    <property type="entry name" value="Mediator_Med31"/>
</dbReference>
<dbReference type="GO" id="GO:0016592">
    <property type="term" value="C:mediator complex"/>
    <property type="evidence" value="ECO:0007669"/>
    <property type="project" value="InterPro"/>
</dbReference>
<comment type="subcellular location">
    <subcellularLocation>
        <location evidence="1">Nucleus</location>
    </subcellularLocation>
</comment>
<comment type="similarity">
    <text evidence="3">Belongs to the Mediator complex subunit 31 family.</text>
</comment>
<dbReference type="InterPro" id="IPR038089">
    <property type="entry name" value="Med31_sf"/>
</dbReference>
<evidence type="ECO:0000256" key="1">
    <source>
        <dbReference type="ARBA" id="ARBA00004123"/>
    </source>
</evidence>
<dbReference type="Pfam" id="PF05669">
    <property type="entry name" value="Med31"/>
    <property type="match status" value="1"/>
</dbReference>
<dbReference type="EC" id="2.7.8.7" evidence="4"/>
<comment type="catalytic activity">
    <reaction evidence="13">
        <text>apo-[ACP] + CoA = holo-[ACP] + adenosine 3',5'-bisphosphate + H(+)</text>
        <dbReference type="Rhea" id="RHEA:12068"/>
        <dbReference type="Rhea" id="RHEA-COMP:9685"/>
        <dbReference type="Rhea" id="RHEA-COMP:9690"/>
        <dbReference type="ChEBI" id="CHEBI:15378"/>
        <dbReference type="ChEBI" id="CHEBI:29999"/>
        <dbReference type="ChEBI" id="CHEBI:57287"/>
        <dbReference type="ChEBI" id="CHEBI:58343"/>
        <dbReference type="ChEBI" id="CHEBI:64479"/>
        <dbReference type="EC" id="2.7.8.7"/>
    </reaction>
    <physiologicalReaction direction="left-to-right" evidence="13">
        <dbReference type="Rhea" id="RHEA:12069"/>
    </physiologicalReaction>
</comment>
<gene>
    <name evidence="18" type="ORF">BLA29_001215</name>
</gene>
<evidence type="ECO:0000256" key="9">
    <source>
        <dbReference type="ARBA" id="ARBA00023163"/>
    </source>
</evidence>
<dbReference type="GO" id="GO:0019878">
    <property type="term" value="P:lysine biosynthetic process via aminoadipic acid"/>
    <property type="evidence" value="ECO:0007669"/>
    <property type="project" value="TreeGrafter"/>
</dbReference>
<comment type="similarity">
    <text evidence="2">Belongs to the P-Pant transferase superfamily. AcpS family.</text>
</comment>
<dbReference type="Proteomes" id="UP000194236">
    <property type="component" value="Unassembled WGS sequence"/>
</dbReference>
<evidence type="ECO:0000256" key="14">
    <source>
        <dbReference type="ARBA" id="ARBA00048794"/>
    </source>
</evidence>
<evidence type="ECO:0000256" key="3">
    <source>
        <dbReference type="ARBA" id="ARBA00006378"/>
    </source>
</evidence>
<evidence type="ECO:0000256" key="5">
    <source>
        <dbReference type="ARBA" id="ARBA00016301"/>
    </source>
</evidence>
<feature type="domain" description="4'-phosphopantetheinyl transferase N-terminal" evidence="17">
    <location>
        <begin position="29"/>
        <end position="148"/>
    </location>
</feature>
<evidence type="ECO:0000259" key="16">
    <source>
        <dbReference type="Pfam" id="PF01648"/>
    </source>
</evidence>
<protein>
    <recommendedName>
        <fullName evidence="5">L-aminoadipate-semialdehyde dehydrogenase-phosphopantetheinyl transferase</fullName>
        <ecNumber evidence="4">2.7.8.7</ecNumber>
    </recommendedName>
    <alternativeName>
        <fullName evidence="11">4'-phosphopantetheinyl transferase</fullName>
    </alternativeName>
    <alternativeName>
        <fullName evidence="12">Alpha-aminoadipic semialdehyde dehydrogenase-phosphopantetheinyl transferase</fullName>
    </alternativeName>
</protein>
<dbReference type="InterPro" id="IPR037143">
    <property type="entry name" value="4-PPantetheinyl_Trfase_dom_sf"/>
</dbReference>
<dbReference type="InterPro" id="IPR050559">
    <property type="entry name" value="P-Pant_transferase_sf"/>
</dbReference>
<evidence type="ECO:0000256" key="11">
    <source>
        <dbReference type="ARBA" id="ARBA00030484"/>
    </source>
</evidence>
<evidence type="ECO:0000256" key="15">
    <source>
        <dbReference type="SAM" id="MobiDB-lite"/>
    </source>
</evidence>
<reference evidence="18 19" key="1">
    <citation type="submission" date="2017-03" db="EMBL/GenBank/DDBJ databases">
        <title>Genome Survey of Euroglyphus maynei.</title>
        <authorList>
            <person name="Arlian L.G."/>
            <person name="Morgan M.S."/>
            <person name="Rider S.D."/>
        </authorList>
    </citation>
    <scope>NUCLEOTIDE SEQUENCE [LARGE SCALE GENOMIC DNA]</scope>
    <source>
        <strain evidence="18">Arlian Lab</strain>
        <tissue evidence="18">Whole body</tissue>
    </source>
</reference>
<evidence type="ECO:0000256" key="12">
    <source>
        <dbReference type="ARBA" id="ARBA00033443"/>
    </source>
</evidence>
<dbReference type="PANTHER" id="PTHR12215">
    <property type="entry name" value="PHOSPHOPANTETHEINE TRANSFERASE"/>
    <property type="match status" value="1"/>
</dbReference>
<dbReference type="GO" id="GO:0006355">
    <property type="term" value="P:regulation of DNA-templated transcription"/>
    <property type="evidence" value="ECO:0007669"/>
    <property type="project" value="InterPro"/>
</dbReference>
<dbReference type="EMBL" id="MUJZ01012414">
    <property type="protein sequence ID" value="OTF81667.1"/>
    <property type="molecule type" value="Genomic_DNA"/>
</dbReference>
<comment type="caution">
    <text evidence="18">The sequence shown here is derived from an EMBL/GenBank/DDBJ whole genome shotgun (WGS) entry which is preliminary data.</text>
</comment>
<evidence type="ECO:0000256" key="4">
    <source>
        <dbReference type="ARBA" id="ARBA00013172"/>
    </source>
</evidence>
<dbReference type="Pfam" id="PF22624">
    <property type="entry name" value="AASDHPPT_N"/>
    <property type="match status" value="1"/>
</dbReference>
<keyword evidence="9" id="KW-0804">Transcription</keyword>
<comment type="catalytic activity">
    <reaction evidence="14">
        <text>apo-[ACP] + acetyl-CoA = acetyl-[ACP] + adenosine 3',5'-bisphosphate + H(+)</text>
        <dbReference type="Rhea" id="RHEA:46564"/>
        <dbReference type="Rhea" id="RHEA-COMP:9621"/>
        <dbReference type="Rhea" id="RHEA-COMP:9690"/>
        <dbReference type="ChEBI" id="CHEBI:15378"/>
        <dbReference type="ChEBI" id="CHEBI:29999"/>
        <dbReference type="ChEBI" id="CHEBI:57288"/>
        <dbReference type="ChEBI" id="CHEBI:58343"/>
        <dbReference type="ChEBI" id="CHEBI:78446"/>
    </reaction>
    <physiologicalReaction direction="left-to-right" evidence="14">
        <dbReference type="Rhea" id="RHEA:46565"/>
    </physiologicalReaction>
</comment>
<evidence type="ECO:0000313" key="18">
    <source>
        <dbReference type="EMBL" id="OTF81667.1"/>
    </source>
</evidence>
<dbReference type="AlphaFoldDB" id="A0A1Y3BNK0"/>
<evidence type="ECO:0000256" key="10">
    <source>
        <dbReference type="ARBA" id="ARBA00023242"/>
    </source>
</evidence>
<organism evidence="18 19">
    <name type="scientific">Euroglyphus maynei</name>
    <name type="common">Mayne's house dust mite</name>
    <dbReference type="NCBI Taxonomy" id="6958"/>
    <lineage>
        <taxon>Eukaryota</taxon>
        <taxon>Metazoa</taxon>
        <taxon>Ecdysozoa</taxon>
        <taxon>Arthropoda</taxon>
        <taxon>Chelicerata</taxon>
        <taxon>Arachnida</taxon>
        <taxon>Acari</taxon>
        <taxon>Acariformes</taxon>
        <taxon>Sarcoptiformes</taxon>
        <taxon>Astigmata</taxon>
        <taxon>Psoroptidia</taxon>
        <taxon>Analgoidea</taxon>
        <taxon>Pyroglyphidae</taxon>
        <taxon>Pyroglyphinae</taxon>
        <taxon>Euroglyphus</taxon>
    </lineage>
</organism>
<feature type="domain" description="4'-phosphopantetheinyl transferase" evidence="16">
    <location>
        <begin position="153"/>
        <end position="230"/>
    </location>
</feature>
<proteinExistence type="inferred from homology"/>
<dbReference type="FunFam" id="3.90.470.20:FF:000003">
    <property type="entry name" value="L-aminoadipate-semialdehyde dehydrogenase-phosphopantetheinyl transferase"/>
    <property type="match status" value="1"/>
</dbReference>
<keyword evidence="6 18" id="KW-0808">Transferase</keyword>
<accession>A0A1Y3BNK0</accession>
<evidence type="ECO:0000256" key="8">
    <source>
        <dbReference type="ARBA" id="ARBA00023159"/>
    </source>
</evidence>
<evidence type="ECO:0000256" key="6">
    <source>
        <dbReference type="ARBA" id="ARBA00022679"/>
    </source>
</evidence>
<evidence type="ECO:0000259" key="17">
    <source>
        <dbReference type="Pfam" id="PF22624"/>
    </source>
</evidence>
<dbReference type="GO" id="GO:0005829">
    <property type="term" value="C:cytosol"/>
    <property type="evidence" value="ECO:0007669"/>
    <property type="project" value="TreeGrafter"/>
</dbReference>
<keyword evidence="7" id="KW-0805">Transcription regulation</keyword>
<dbReference type="OrthoDB" id="26719at2759"/>
<keyword evidence="19" id="KW-1185">Reference proteome</keyword>
<dbReference type="Gene3D" id="1.10.10.1340">
    <property type="entry name" value="Mediator of RNA polymerase II, submodule Med31 (Soh1)"/>
    <property type="match status" value="1"/>
</dbReference>